<comment type="similarity">
    <text evidence="2">Belongs to the histidinol dehydrogenase family.</text>
</comment>
<sequence length="188" mass="20637">MVQSTSRFDNRRHNEDVVSVLCSIFPVHECILSRFANSYVNPIVDDVRTRGDAAVKECIWKFEKAKLDKAVAIVSELPDPVLDGALKEAFDVAYSSIYAFHAAQKTPERIIENMKAIAVMAWGRVNLHIFLGCETIVLATPPSQDGTICKVLYCAKKAGVTRILKDGGAQVRSMKLEELAIAAIGLGD</sequence>
<protein>
    <submittedName>
        <fullName evidence="3">Uncharacterized protein</fullName>
    </submittedName>
</protein>
<dbReference type="EMBL" id="JASCZI010030275">
    <property type="protein sequence ID" value="MED6120432.1"/>
    <property type="molecule type" value="Genomic_DNA"/>
</dbReference>
<keyword evidence="1" id="KW-0560">Oxidoreductase</keyword>
<evidence type="ECO:0000313" key="3">
    <source>
        <dbReference type="EMBL" id="MED6120432.1"/>
    </source>
</evidence>
<dbReference type="SUPFAM" id="SSF53720">
    <property type="entry name" value="ALDH-like"/>
    <property type="match status" value="1"/>
</dbReference>
<proteinExistence type="inferred from homology"/>
<accession>A0ABU6R8Y1</accession>
<dbReference type="PANTHER" id="PTHR21256:SF2">
    <property type="entry name" value="HISTIDINE BIOSYNTHESIS TRIFUNCTIONAL PROTEIN"/>
    <property type="match status" value="1"/>
</dbReference>
<dbReference type="InterPro" id="IPR016161">
    <property type="entry name" value="Ald_DH/histidinol_DH"/>
</dbReference>
<evidence type="ECO:0000256" key="2">
    <source>
        <dbReference type="RuleBase" id="RU004175"/>
    </source>
</evidence>
<dbReference type="Gene3D" id="3.40.50.1980">
    <property type="entry name" value="Nitrogenase molybdenum iron protein domain"/>
    <property type="match status" value="1"/>
</dbReference>
<evidence type="ECO:0000256" key="1">
    <source>
        <dbReference type="ARBA" id="ARBA00023002"/>
    </source>
</evidence>
<name>A0ABU6R8Y1_9FABA</name>
<evidence type="ECO:0000313" key="4">
    <source>
        <dbReference type="Proteomes" id="UP001341840"/>
    </source>
</evidence>
<gene>
    <name evidence="3" type="ORF">PIB30_020784</name>
</gene>
<keyword evidence="4" id="KW-1185">Reference proteome</keyword>
<dbReference type="InterPro" id="IPR012131">
    <property type="entry name" value="Hstdl_DH"/>
</dbReference>
<dbReference type="Pfam" id="PF00815">
    <property type="entry name" value="Histidinol_dh"/>
    <property type="match status" value="1"/>
</dbReference>
<dbReference type="Proteomes" id="UP001341840">
    <property type="component" value="Unassembled WGS sequence"/>
</dbReference>
<comment type="caution">
    <text evidence="3">The sequence shown here is derived from an EMBL/GenBank/DDBJ whole genome shotgun (WGS) entry which is preliminary data.</text>
</comment>
<dbReference type="PANTHER" id="PTHR21256">
    <property type="entry name" value="HISTIDINOL DEHYDROGENASE HDH"/>
    <property type="match status" value="1"/>
</dbReference>
<reference evidence="3 4" key="1">
    <citation type="journal article" date="2023" name="Plants (Basel)">
        <title>Bridging the Gap: Combining Genomics and Transcriptomics Approaches to Understand Stylosanthes scabra, an Orphan Legume from the Brazilian Caatinga.</title>
        <authorList>
            <person name="Ferreira-Neto J.R.C."/>
            <person name="da Silva M.D."/>
            <person name="Binneck E."/>
            <person name="de Melo N.F."/>
            <person name="da Silva R.H."/>
            <person name="de Melo A.L.T.M."/>
            <person name="Pandolfi V."/>
            <person name="Bustamante F.O."/>
            <person name="Brasileiro-Vidal A.C."/>
            <person name="Benko-Iseppon A.M."/>
        </authorList>
    </citation>
    <scope>NUCLEOTIDE SEQUENCE [LARGE SCALE GENOMIC DNA]</scope>
    <source>
        <tissue evidence="3">Leaves</tissue>
    </source>
</reference>
<organism evidence="3 4">
    <name type="scientific">Stylosanthes scabra</name>
    <dbReference type="NCBI Taxonomy" id="79078"/>
    <lineage>
        <taxon>Eukaryota</taxon>
        <taxon>Viridiplantae</taxon>
        <taxon>Streptophyta</taxon>
        <taxon>Embryophyta</taxon>
        <taxon>Tracheophyta</taxon>
        <taxon>Spermatophyta</taxon>
        <taxon>Magnoliopsida</taxon>
        <taxon>eudicotyledons</taxon>
        <taxon>Gunneridae</taxon>
        <taxon>Pentapetalae</taxon>
        <taxon>rosids</taxon>
        <taxon>fabids</taxon>
        <taxon>Fabales</taxon>
        <taxon>Fabaceae</taxon>
        <taxon>Papilionoideae</taxon>
        <taxon>50 kb inversion clade</taxon>
        <taxon>dalbergioids sensu lato</taxon>
        <taxon>Dalbergieae</taxon>
        <taxon>Pterocarpus clade</taxon>
        <taxon>Stylosanthes</taxon>
    </lineage>
</organism>
<dbReference type="PRINTS" id="PR00083">
    <property type="entry name" value="HOLDHDRGNASE"/>
</dbReference>